<dbReference type="PROSITE" id="PS00092">
    <property type="entry name" value="N6_MTASE"/>
    <property type="match status" value="1"/>
</dbReference>
<keyword evidence="2" id="KW-0808">Transferase</keyword>
<dbReference type="RefSeq" id="WP_284327378.1">
    <property type="nucleotide sequence ID" value="NZ_BSUN01000001.1"/>
</dbReference>
<evidence type="ECO:0000256" key="2">
    <source>
        <dbReference type="ARBA" id="ARBA00022679"/>
    </source>
</evidence>
<dbReference type="InterPro" id="IPR002052">
    <property type="entry name" value="DNA_methylase_N6_adenine_CS"/>
</dbReference>
<dbReference type="Gene3D" id="3.40.50.150">
    <property type="entry name" value="Vaccinia Virus protein VP39"/>
    <property type="match status" value="1"/>
</dbReference>
<dbReference type="SUPFAM" id="SSF53335">
    <property type="entry name" value="S-adenosyl-L-methionine-dependent methyltransferases"/>
    <property type="match status" value="1"/>
</dbReference>
<dbReference type="GO" id="GO:0008168">
    <property type="term" value="F:methyltransferase activity"/>
    <property type="evidence" value="ECO:0007669"/>
    <property type="project" value="UniProtKB-KW"/>
</dbReference>
<dbReference type="InterPro" id="IPR004398">
    <property type="entry name" value="RNA_MeTrfase_RsmD"/>
</dbReference>
<evidence type="ECO:0000313" key="3">
    <source>
        <dbReference type="EMBL" id="GMA34389.1"/>
    </source>
</evidence>
<gene>
    <name evidence="3" type="ORF">GCM10025876_05930</name>
</gene>
<comment type="caution">
    <text evidence="3">The sequence shown here is derived from an EMBL/GenBank/DDBJ whole genome shotgun (WGS) entry which is preliminary data.</text>
</comment>
<organism evidence="3 4">
    <name type="scientific">Demequina litorisediminis</name>
    <dbReference type="NCBI Taxonomy" id="1849022"/>
    <lineage>
        <taxon>Bacteria</taxon>
        <taxon>Bacillati</taxon>
        <taxon>Actinomycetota</taxon>
        <taxon>Actinomycetes</taxon>
        <taxon>Micrococcales</taxon>
        <taxon>Demequinaceae</taxon>
        <taxon>Demequina</taxon>
    </lineage>
</organism>
<dbReference type="EMBL" id="BSUN01000001">
    <property type="protein sequence ID" value="GMA34389.1"/>
    <property type="molecule type" value="Genomic_DNA"/>
</dbReference>
<dbReference type="PANTHER" id="PTHR43542">
    <property type="entry name" value="METHYLTRANSFERASE"/>
    <property type="match status" value="1"/>
</dbReference>
<accession>A0ABQ6I9B1</accession>
<reference evidence="4" key="1">
    <citation type="journal article" date="2019" name="Int. J. Syst. Evol. Microbiol.">
        <title>The Global Catalogue of Microorganisms (GCM) 10K type strain sequencing project: providing services to taxonomists for standard genome sequencing and annotation.</title>
        <authorList>
            <consortium name="The Broad Institute Genomics Platform"/>
            <consortium name="The Broad Institute Genome Sequencing Center for Infectious Disease"/>
            <person name="Wu L."/>
            <person name="Ma J."/>
        </authorList>
    </citation>
    <scope>NUCLEOTIDE SEQUENCE [LARGE SCALE GENOMIC DNA]</scope>
    <source>
        <strain evidence="4">NBRC 112299</strain>
    </source>
</reference>
<dbReference type="PANTHER" id="PTHR43542:SF1">
    <property type="entry name" value="METHYLTRANSFERASE"/>
    <property type="match status" value="1"/>
</dbReference>
<sequence length="156" mass="16524">MREALFSRLDHSDVLRGARVLDLFAGSGALGLEALSRGAASAVLVEASAGAARILQQNIRDLGLGSRATAVKEKASPYLARTVETFDLVVIDPPYDLPAADVDAVLAALPPRLADDAVVVLEGSARAAQPAWPAGLERYASKDYGETRLHYVQTVR</sequence>
<dbReference type="InterPro" id="IPR029063">
    <property type="entry name" value="SAM-dependent_MTases_sf"/>
</dbReference>
<dbReference type="Pfam" id="PF03602">
    <property type="entry name" value="Cons_hypoth95"/>
    <property type="match status" value="1"/>
</dbReference>
<dbReference type="GO" id="GO:0032259">
    <property type="term" value="P:methylation"/>
    <property type="evidence" value="ECO:0007669"/>
    <property type="project" value="UniProtKB-KW"/>
</dbReference>
<dbReference type="PIRSF" id="PIRSF004553">
    <property type="entry name" value="CHP00095"/>
    <property type="match status" value="1"/>
</dbReference>
<evidence type="ECO:0000313" key="4">
    <source>
        <dbReference type="Proteomes" id="UP001157125"/>
    </source>
</evidence>
<protein>
    <submittedName>
        <fullName evidence="3">Methyltransferase</fullName>
    </submittedName>
</protein>
<dbReference type="Proteomes" id="UP001157125">
    <property type="component" value="Unassembled WGS sequence"/>
</dbReference>
<evidence type="ECO:0000256" key="1">
    <source>
        <dbReference type="ARBA" id="ARBA00022603"/>
    </source>
</evidence>
<name>A0ABQ6I9B1_9MICO</name>
<keyword evidence="1 3" id="KW-0489">Methyltransferase</keyword>
<proteinExistence type="predicted"/>
<keyword evidence="4" id="KW-1185">Reference proteome</keyword>
<dbReference type="CDD" id="cd02440">
    <property type="entry name" value="AdoMet_MTases"/>
    <property type="match status" value="1"/>
</dbReference>